<evidence type="ECO:0000313" key="2">
    <source>
        <dbReference type="Proteomes" id="UP000231456"/>
    </source>
</evidence>
<accession>A0A2M8F9J4</accession>
<comment type="caution">
    <text evidence="1">The sequence shown here is derived from an EMBL/GenBank/DDBJ whole genome shotgun (WGS) entry which is preliminary data.</text>
</comment>
<reference evidence="2" key="1">
    <citation type="submission" date="2017-09" db="EMBL/GenBank/DDBJ databases">
        <title>Depth-based differentiation of microbial function through sediment-hosted aquifers and enrichment of novel symbionts in the deep terrestrial subsurface.</title>
        <authorList>
            <person name="Probst A.J."/>
            <person name="Ladd B."/>
            <person name="Jarett J.K."/>
            <person name="Geller-Mcgrath D.E."/>
            <person name="Sieber C.M.K."/>
            <person name="Emerson J.B."/>
            <person name="Anantharaman K."/>
            <person name="Thomas B.C."/>
            <person name="Malmstrom R."/>
            <person name="Stieglmeier M."/>
            <person name="Klingl A."/>
            <person name="Woyke T."/>
            <person name="Ryan C.M."/>
            <person name="Banfield J.F."/>
        </authorList>
    </citation>
    <scope>NUCLEOTIDE SEQUENCE [LARGE SCALE GENOMIC DNA]</scope>
</reference>
<evidence type="ECO:0000313" key="1">
    <source>
        <dbReference type="EMBL" id="PJC52376.1"/>
    </source>
</evidence>
<proteinExistence type="predicted"/>
<protein>
    <submittedName>
        <fullName evidence="1">Uncharacterized protein</fullName>
    </submittedName>
</protein>
<gene>
    <name evidence="1" type="ORF">CO030_03160</name>
</gene>
<sequence length="163" mass="19338">MERLEVEFIAAVVRHLPELSSKRMRFYIEHLSRLAEDLRVLRGDDVPSILTMEKIGPEKRSFECHAVLLADENEVIGHTMIERTSEMSGDACAFDEAMYLMHHGQDIPSKFRSYYLVIQEWRHAVNTERVAYLYWDGSRWTQRWRWLDSRGHWGNSVRVLRSK</sequence>
<dbReference type="EMBL" id="PFRH01000101">
    <property type="protein sequence ID" value="PJC52376.1"/>
    <property type="molecule type" value="Genomic_DNA"/>
</dbReference>
<dbReference type="Proteomes" id="UP000231456">
    <property type="component" value="Unassembled WGS sequence"/>
</dbReference>
<organism evidence="1 2">
    <name type="scientific">Candidatus Magasanikbacteria bacterium CG_4_9_14_0_2_um_filter_42_11</name>
    <dbReference type="NCBI Taxonomy" id="1974643"/>
    <lineage>
        <taxon>Bacteria</taxon>
        <taxon>Candidatus Magasanikiibacteriota</taxon>
    </lineage>
</organism>
<dbReference type="AlphaFoldDB" id="A0A2M8F9J4"/>
<name>A0A2M8F9J4_9BACT</name>